<evidence type="ECO:0000313" key="1">
    <source>
        <dbReference type="EMBL" id="GAA4082457.1"/>
    </source>
</evidence>
<protein>
    <submittedName>
        <fullName evidence="1">Uncharacterized protein</fullName>
    </submittedName>
</protein>
<proteinExistence type="predicted"/>
<name>A0ABP7W6R0_9ACTN</name>
<evidence type="ECO:0000313" key="2">
    <source>
        <dbReference type="Proteomes" id="UP001500683"/>
    </source>
</evidence>
<gene>
    <name evidence="1" type="ORF">GCM10022214_47010</name>
</gene>
<keyword evidence="2" id="KW-1185">Reference proteome</keyword>
<comment type="caution">
    <text evidence="1">The sequence shown here is derived from an EMBL/GenBank/DDBJ whole genome shotgun (WGS) entry which is preliminary data.</text>
</comment>
<accession>A0ABP7W6R0</accession>
<dbReference type="Proteomes" id="UP001500683">
    <property type="component" value="Unassembled WGS sequence"/>
</dbReference>
<organism evidence="1 2">
    <name type="scientific">Actinomadura miaoliensis</name>
    <dbReference type="NCBI Taxonomy" id="430685"/>
    <lineage>
        <taxon>Bacteria</taxon>
        <taxon>Bacillati</taxon>
        <taxon>Actinomycetota</taxon>
        <taxon>Actinomycetes</taxon>
        <taxon>Streptosporangiales</taxon>
        <taxon>Thermomonosporaceae</taxon>
        <taxon>Actinomadura</taxon>
    </lineage>
</organism>
<dbReference type="RefSeq" id="WP_344951306.1">
    <property type="nucleotide sequence ID" value="NZ_BAAAZG010000033.1"/>
</dbReference>
<reference evidence="2" key="1">
    <citation type="journal article" date="2019" name="Int. J. Syst. Evol. Microbiol.">
        <title>The Global Catalogue of Microorganisms (GCM) 10K type strain sequencing project: providing services to taxonomists for standard genome sequencing and annotation.</title>
        <authorList>
            <consortium name="The Broad Institute Genomics Platform"/>
            <consortium name="The Broad Institute Genome Sequencing Center for Infectious Disease"/>
            <person name="Wu L."/>
            <person name="Ma J."/>
        </authorList>
    </citation>
    <scope>NUCLEOTIDE SEQUENCE [LARGE SCALE GENOMIC DNA]</scope>
    <source>
        <strain evidence="2">JCM 16702</strain>
    </source>
</reference>
<dbReference type="EMBL" id="BAAAZG010000033">
    <property type="protein sequence ID" value="GAA4082457.1"/>
    <property type="molecule type" value="Genomic_DNA"/>
</dbReference>
<sequence length="160" mass="16827">MIPLTLVLAAVLAAVLALVLAAAFAVVEGRGAESLMPHRLVRNRSLLAGVSVAIFGHLPYGYSALAARLAFLVPSLAVATGTQWAGGRRRAWARASRSWRGSSPASRAWRCWPWVGCSWAARHPAAAAPVDVPGASTSTAGVMLLVFALVQGKEISWSTR</sequence>